<comment type="similarity">
    <text evidence="2">Belongs to the MscS (TC 1.A.23) family.</text>
</comment>
<evidence type="ECO:0000256" key="2">
    <source>
        <dbReference type="ARBA" id="ARBA00008017"/>
    </source>
</evidence>
<dbReference type="InterPro" id="IPR057483">
    <property type="entry name" value="MSL2/3_TM_dom"/>
</dbReference>
<sequence length="174" mass="19204">MAVGLTSQLFQRVTATDIFCQRNKFRSSEMRSSLPLPSTSFPSVADVWSCDALLANPATSLVVPAIGIIVFALWGFLPLMRDIRNRFDHGGNWKKSPTYLISSSYLQPLLLWTGATLICRGLDPVVLPSAASQAVKTRLITFVRSLSTVLAVAYILTRCTCYILRKTAVVFCKL</sequence>
<evidence type="ECO:0000313" key="4">
    <source>
        <dbReference type="EMBL" id="ONL99091.1"/>
    </source>
</evidence>
<dbReference type="PANTHER" id="PTHR43634:SF2">
    <property type="entry name" value="LOW CONDUCTANCE MECHANOSENSITIVE CHANNEL YNAI"/>
    <property type="match status" value="1"/>
</dbReference>
<evidence type="ECO:0000256" key="1">
    <source>
        <dbReference type="ARBA" id="ARBA00004141"/>
    </source>
</evidence>
<reference evidence="4" key="1">
    <citation type="submission" date="2015-12" db="EMBL/GenBank/DDBJ databases">
        <title>Update maize B73 reference genome by single molecule sequencing technologies.</title>
        <authorList>
            <consortium name="Maize Genome Sequencing Project"/>
            <person name="Ware D."/>
        </authorList>
    </citation>
    <scope>NUCLEOTIDE SEQUENCE [LARGE SCALE GENOMIC DNA]</scope>
    <source>
        <tissue evidence="4">Seedling</tissue>
    </source>
</reference>
<comment type="subcellular location">
    <subcellularLocation>
        <location evidence="1">Membrane</location>
        <topology evidence="1">Multi-pass membrane protein</topology>
    </subcellularLocation>
</comment>
<dbReference type="AlphaFoldDB" id="A0A1D6K695"/>
<accession>A0A1D6K695</accession>
<dbReference type="ExpressionAtlas" id="A0A1D6K695">
    <property type="expression patterns" value="baseline and differential"/>
</dbReference>
<dbReference type="Pfam" id="PF25237">
    <property type="entry name" value="MSL2_3"/>
    <property type="match status" value="1"/>
</dbReference>
<feature type="domain" description="Mechanosensitive channel protein 2/3 transmembrane" evidence="3">
    <location>
        <begin position="99"/>
        <end position="159"/>
    </location>
</feature>
<proteinExistence type="inferred from homology"/>
<gene>
    <name evidence="4" type="ORF">ZEAMMB73_Zm00001d029608</name>
</gene>
<dbReference type="PANTHER" id="PTHR43634">
    <property type="entry name" value="OW CONDUCTANCE MECHANOSENSITIVE CHANNEL"/>
    <property type="match status" value="1"/>
</dbReference>
<protein>
    <submittedName>
        <fullName evidence="4">Mechanosensitive ion channel protein 3 chloroplastic</fullName>
    </submittedName>
</protein>
<name>A0A1D6K695_MAIZE</name>
<dbReference type="GO" id="GO:0016020">
    <property type="term" value="C:membrane"/>
    <property type="evidence" value="ECO:0007669"/>
    <property type="project" value="UniProtKB-SubCell"/>
</dbReference>
<dbReference type="InterPro" id="IPR045042">
    <property type="entry name" value="YnaI-like"/>
</dbReference>
<organism evidence="4">
    <name type="scientific">Zea mays</name>
    <name type="common">Maize</name>
    <dbReference type="NCBI Taxonomy" id="4577"/>
    <lineage>
        <taxon>Eukaryota</taxon>
        <taxon>Viridiplantae</taxon>
        <taxon>Streptophyta</taxon>
        <taxon>Embryophyta</taxon>
        <taxon>Tracheophyta</taxon>
        <taxon>Spermatophyta</taxon>
        <taxon>Magnoliopsida</taxon>
        <taxon>Liliopsida</taxon>
        <taxon>Poales</taxon>
        <taxon>Poaceae</taxon>
        <taxon>PACMAD clade</taxon>
        <taxon>Panicoideae</taxon>
        <taxon>Andropogonodae</taxon>
        <taxon>Andropogoneae</taxon>
        <taxon>Tripsacinae</taxon>
        <taxon>Zea</taxon>
    </lineage>
</organism>
<evidence type="ECO:0000259" key="3">
    <source>
        <dbReference type="Pfam" id="PF25237"/>
    </source>
</evidence>
<dbReference type="EMBL" id="CM007647">
    <property type="protein sequence ID" value="ONL99091.1"/>
    <property type="molecule type" value="Genomic_DNA"/>
</dbReference>